<accession>A0AAD6S934</accession>
<feature type="compositionally biased region" description="Acidic residues" evidence="1">
    <location>
        <begin position="63"/>
        <end position="76"/>
    </location>
</feature>
<comment type="caution">
    <text evidence="2">The sequence shown here is derived from an EMBL/GenBank/DDBJ whole genome shotgun (WGS) entry which is preliminary data.</text>
</comment>
<feature type="compositionally biased region" description="Acidic residues" evidence="1">
    <location>
        <begin position="103"/>
        <end position="113"/>
    </location>
</feature>
<evidence type="ECO:0000313" key="2">
    <source>
        <dbReference type="EMBL" id="KAJ7023323.1"/>
    </source>
</evidence>
<dbReference type="EMBL" id="JARJCM010000190">
    <property type="protein sequence ID" value="KAJ7023323.1"/>
    <property type="molecule type" value="Genomic_DNA"/>
</dbReference>
<sequence>MDLDSTETTACLPPWSTFTLTGRGKVVLLPLTLLPLVEDHIEVVEPSPLHRNTFRHARRLDSNLEDSDSDPDDEITQTDSDGSTHSMDCDEDFSEVPAAEGPCDSDNEEDPQDNDYMPSPEWISGFVDHWASYLLRSREPLHPWALADLSPVPKILTSGHMQALGFYPIKWDETIKLPLHFSDTPARSRRLLLFKTQCYKPLHPRLWNSGRETVDRVVANDSSLRIPFKIASHQPQQPTAFAEVKREHVRGRASGWDVLTSVGNYDATEGQLILWENNSVLPFPPGSTFFLPPGLMTYSFTAVSEPNSQMFVVQSLDADLEHFVANGCQAEPTSTHRLPGYSSAEERKAILLERAEVLLSKYPTIEEFDASTYSFRR</sequence>
<dbReference type="Proteomes" id="UP001218188">
    <property type="component" value="Unassembled WGS sequence"/>
</dbReference>
<name>A0AAD6S934_9AGAR</name>
<protein>
    <submittedName>
        <fullName evidence="2">Uncharacterized protein</fullName>
    </submittedName>
</protein>
<evidence type="ECO:0000256" key="1">
    <source>
        <dbReference type="SAM" id="MobiDB-lite"/>
    </source>
</evidence>
<reference evidence="2" key="1">
    <citation type="submission" date="2023-03" db="EMBL/GenBank/DDBJ databases">
        <title>Massive genome expansion in bonnet fungi (Mycena s.s.) driven by repeated elements and novel gene families across ecological guilds.</title>
        <authorList>
            <consortium name="Lawrence Berkeley National Laboratory"/>
            <person name="Harder C.B."/>
            <person name="Miyauchi S."/>
            <person name="Viragh M."/>
            <person name="Kuo A."/>
            <person name="Thoen E."/>
            <person name="Andreopoulos B."/>
            <person name="Lu D."/>
            <person name="Skrede I."/>
            <person name="Drula E."/>
            <person name="Henrissat B."/>
            <person name="Morin E."/>
            <person name="Kohler A."/>
            <person name="Barry K."/>
            <person name="LaButti K."/>
            <person name="Morin E."/>
            <person name="Salamov A."/>
            <person name="Lipzen A."/>
            <person name="Mereny Z."/>
            <person name="Hegedus B."/>
            <person name="Baldrian P."/>
            <person name="Stursova M."/>
            <person name="Weitz H."/>
            <person name="Taylor A."/>
            <person name="Grigoriev I.V."/>
            <person name="Nagy L.G."/>
            <person name="Martin F."/>
            <person name="Kauserud H."/>
        </authorList>
    </citation>
    <scope>NUCLEOTIDE SEQUENCE</scope>
    <source>
        <strain evidence="2">CBHHK200</strain>
    </source>
</reference>
<keyword evidence="3" id="KW-1185">Reference proteome</keyword>
<dbReference type="AlphaFoldDB" id="A0AAD6S934"/>
<proteinExistence type="predicted"/>
<evidence type="ECO:0000313" key="3">
    <source>
        <dbReference type="Proteomes" id="UP001218188"/>
    </source>
</evidence>
<feature type="compositionally biased region" description="Polar residues" evidence="1">
    <location>
        <begin position="77"/>
        <end position="86"/>
    </location>
</feature>
<organism evidence="2 3">
    <name type="scientific">Mycena alexandri</name>
    <dbReference type="NCBI Taxonomy" id="1745969"/>
    <lineage>
        <taxon>Eukaryota</taxon>
        <taxon>Fungi</taxon>
        <taxon>Dikarya</taxon>
        <taxon>Basidiomycota</taxon>
        <taxon>Agaricomycotina</taxon>
        <taxon>Agaricomycetes</taxon>
        <taxon>Agaricomycetidae</taxon>
        <taxon>Agaricales</taxon>
        <taxon>Marasmiineae</taxon>
        <taxon>Mycenaceae</taxon>
        <taxon>Mycena</taxon>
    </lineage>
</organism>
<feature type="region of interest" description="Disordered" evidence="1">
    <location>
        <begin position="61"/>
        <end position="118"/>
    </location>
</feature>
<gene>
    <name evidence="2" type="ORF">C8F04DRAFT_1193575</name>
</gene>